<proteinExistence type="inferred from homology"/>
<evidence type="ECO:0000256" key="5">
    <source>
        <dbReference type="ARBA" id="ARBA00023136"/>
    </source>
</evidence>
<dbReference type="PANTHER" id="PTHR12385">
    <property type="entry name" value="CHOLINE TRANSPORTER-LIKE (SLC FAMILY 44)"/>
    <property type="match status" value="1"/>
</dbReference>
<comment type="subcellular location">
    <subcellularLocation>
        <location evidence="6">Cell membrane</location>
        <topology evidence="6">Multi-pass membrane protein</topology>
    </subcellularLocation>
    <subcellularLocation>
        <location evidence="1">Membrane</location>
        <topology evidence="1">Multi-pass membrane protein</topology>
    </subcellularLocation>
</comment>
<feature type="transmembrane region" description="Helical" evidence="6">
    <location>
        <begin position="453"/>
        <end position="474"/>
    </location>
</feature>
<evidence type="ECO:0000313" key="8">
    <source>
        <dbReference type="EMBL" id="GJN94598.1"/>
    </source>
</evidence>
<dbReference type="Pfam" id="PF04515">
    <property type="entry name" value="Choline_transpo"/>
    <property type="match status" value="1"/>
</dbReference>
<feature type="transmembrane region" description="Helical" evidence="6">
    <location>
        <begin position="242"/>
        <end position="262"/>
    </location>
</feature>
<keyword evidence="4 6" id="KW-1133">Transmembrane helix</keyword>
<organism evidence="8 9">
    <name type="scientific">Rhodotorula paludigena</name>
    <dbReference type="NCBI Taxonomy" id="86838"/>
    <lineage>
        <taxon>Eukaryota</taxon>
        <taxon>Fungi</taxon>
        <taxon>Dikarya</taxon>
        <taxon>Basidiomycota</taxon>
        <taxon>Pucciniomycotina</taxon>
        <taxon>Microbotryomycetes</taxon>
        <taxon>Sporidiobolales</taxon>
        <taxon>Sporidiobolaceae</taxon>
        <taxon>Rhodotorula</taxon>
    </lineage>
</organism>
<dbReference type="GO" id="GO:0022857">
    <property type="term" value="F:transmembrane transporter activity"/>
    <property type="evidence" value="ECO:0007669"/>
    <property type="project" value="UniProtKB-UniRule"/>
</dbReference>
<reference evidence="8 9" key="1">
    <citation type="submission" date="2021-12" db="EMBL/GenBank/DDBJ databases">
        <title>High titer production of polyol ester of fatty acids by Rhodotorula paludigena BS15 towards product separation-free biomass refinery.</title>
        <authorList>
            <person name="Mano J."/>
            <person name="Ono H."/>
            <person name="Tanaka T."/>
            <person name="Naito K."/>
            <person name="Sushida H."/>
            <person name="Ike M."/>
            <person name="Tokuyasu K."/>
            <person name="Kitaoka M."/>
        </authorList>
    </citation>
    <scope>NUCLEOTIDE SEQUENCE [LARGE SCALE GENOMIC DNA]</scope>
    <source>
        <strain evidence="8 9">BS15</strain>
    </source>
</reference>
<feature type="transmembrane region" description="Helical" evidence="6">
    <location>
        <begin position="315"/>
        <end position="344"/>
    </location>
</feature>
<evidence type="ECO:0000256" key="3">
    <source>
        <dbReference type="ARBA" id="ARBA00022692"/>
    </source>
</evidence>
<feature type="region of interest" description="Disordered" evidence="7">
    <location>
        <begin position="126"/>
        <end position="168"/>
    </location>
</feature>
<keyword evidence="9" id="KW-1185">Reference proteome</keyword>
<keyword evidence="3 6" id="KW-0812">Transmembrane</keyword>
<sequence length="612" mass="64210">MDFRSFAGSLLQSTAASQAAPLFYSTRADLATHRAADSHDDILGVSDESLHAPAQSALDRRFPLDASDLATDDTASRSAARSTAPGAVASHLSAIPAFVSRIGRAPARVSRGWKAYESVAAYSTRGGRRGAYSDSEDDEDAEGTDEEDEGPLPGAFVSQPAVDDEPHAMNEPLVGRRTLFVYPVPGPGGGTNSKERYQDSVWIVAYGVALLATLALGLQAWWSAPPLPVGAPSASVLSTLPTLSLLALISVVAGVATLAYILTIQRSLATLMTLSIFGGPLLFCATGIVAFAGSFSRSGVASDAGWTTGLACQTVLSHPALVLMALSLSLISAIVTLPFVSIVASLLAHGPQSPSLASWGTALTVLVFFWTLAIGRGLSHAIVGGCVGTWYFEREGEEYQGPLEVTKASIVRATGPLLGTVIAASFFLAVFESLATVLHAIRRALQSSRLPSYLRPLTALAPVFAALAGYAAFFNSYALSYAGMTGEPYWSSSRETAALFTANRARNIRDTALLRLTLFVSSTGWGLLAGLLAFFLSSSQLDARSGGYAPTLALLSYAIPMYTVKLCHNVISDAVDALFVCTHLDAENQLSHCPKAVEAFGTPEAESLGSFV</sequence>
<comment type="function">
    <text evidence="6">Probably involved in transport through the plasma membrane.</text>
</comment>
<feature type="compositionally biased region" description="Acidic residues" evidence="7">
    <location>
        <begin position="134"/>
        <end position="150"/>
    </location>
</feature>
<keyword evidence="5 6" id="KW-0472">Membrane</keyword>
<feature type="transmembrane region" description="Helical" evidence="6">
    <location>
        <begin position="512"/>
        <end position="536"/>
    </location>
</feature>
<comment type="similarity">
    <text evidence="2 6">Belongs to the CTL (choline transporter-like) family.</text>
</comment>
<evidence type="ECO:0000256" key="4">
    <source>
        <dbReference type="ARBA" id="ARBA00022989"/>
    </source>
</evidence>
<dbReference type="InterPro" id="IPR007603">
    <property type="entry name" value="Choline_transptr-like"/>
</dbReference>
<evidence type="ECO:0000256" key="1">
    <source>
        <dbReference type="ARBA" id="ARBA00004141"/>
    </source>
</evidence>
<comment type="caution">
    <text evidence="8">The sequence shown here is derived from an EMBL/GenBank/DDBJ whole genome shotgun (WGS) entry which is preliminary data.</text>
</comment>
<evidence type="ECO:0000256" key="6">
    <source>
        <dbReference type="RuleBase" id="RU368066"/>
    </source>
</evidence>
<dbReference type="PANTHER" id="PTHR12385:SF88">
    <property type="entry name" value="CHOLINE TRANSPORTER-LIKE PROTEIN CTL1"/>
    <property type="match status" value="1"/>
</dbReference>
<name>A0AAV5H1J4_9BASI</name>
<evidence type="ECO:0000313" key="9">
    <source>
        <dbReference type="Proteomes" id="UP001342314"/>
    </source>
</evidence>
<dbReference type="GO" id="GO:0005886">
    <property type="term" value="C:plasma membrane"/>
    <property type="evidence" value="ECO:0007669"/>
    <property type="project" value="UniProtKB-SubCell"/>
</dbReference>
<dbReference type="AlphaFoldDB" id="A0AAV5H1J4"/>
<feature type="transmembrane region" description="Helical" evidence="6">
    <location>
        <begin position="356"/>
        <end position="375"/>
    </location>
</feature>
<accession>A0AAV5H1J4</accession>
<dbReference type="Proteomes" id="UP001342314">
    <property type="component" value="Unassembled WGS sequence"/>
</dbReference>
<feature type="transmembrane region" description="Helical" evidence="6">
    <location>
        <begin position="417"/>
        <end position="441"/>
    </location>
</feature>
<evidence type="ECO:0000256" key="7">
    <source>
        <dbReference type="SAM" id="MobiDB-lite"/>
    </source>
</evidence>
<feature type="transmembrane region" description="Helical" evidence="6">
    <location>
        <begin position="274"/>
        <end position="295"/>
    </location>
</feature>
<protein>
    <recommendedName>
        <fullName evidence="6">Protein PNS1</fullName>
    </recommendedName>
</protein>
<gene>
    <name evidence="8" type="ORF">Rhopal_007681-T1</name>
</gene>
<evidence type="ECO:0000256" key="2">
    <source>
        <dbReference type="ARBA" id="ARBA00007168"/>
    </source>
</evidence>
<feature type="transmembrane region" description="Helical" evidence="6">
    <location>
        <begin position="201"/>
        <end position="222"/>
    </location>
</feature>
<dbReference type="EMBL" id="BQKY01000018">
    <property type="protein sequence ID" value="GJN94598.1"/>
    <property type="molecule type" value="Genomic_DNA"/>
</dbReference>